<evidence type="ECO:0000313" key="11">
    <source>
        <dbReference type="Proteomes" id="UP001225906"/>
    </source>
</evidence>
<gene>
    <name evidence="10" type="ORF">Q9291_13115</name>
</gene>
<dbReference type="RefSeq" id="WP_306390550.1">
    <property type="nucleotide sequence ID" value="NZ_JAVCAP010000033.1"/>
</dbReference>
<dbReference type="PANTHER" id="PTHR18952">
    <property type="entry name" value="CARBONIC ANHYDRASE"/>
    <property type="match status" value="1"/>
</dbReference>
<proteinExistence type="inferred from homology"/>
<dbReference type="InterPro" id="IPR001148">
    <property type="entry name" value="CA_dom"/>
</dbReference>
<sequence length="480" mass="52824">MSRLLFSPTSRLCQMLTLCLLLALALPPHAAWATQWLSIKKTDNSQLMIDKHSLLEEKPYIKAWIKVEYGTPQKNVESVDRVYNHAKALWYFDCDKRKAATIQVFQYENQELVYSAGTTAKQADFIEPLPESEVEVAQQYVCKWQTKQKQLAETQAKRAAAAANPVMPAVAKSKESPADNTAGTASDSPPAATAPATKTDNKEQTKPAAPAKNTPVKDAQKKLNDDKPAAAKDKSGKPTSEEKHAADAGKTKTDKAENKPWAYTGSEGPDKWASLNPAFASCGNGSQQSPINIDNTIPAALKPIKRLQKFPLKSINRKEHGLVVDAGAGNMMVLDQKPYQLKYISLHAPAEHQIKQKSYAAEIQMVHEDKAGHRVIIAVILEEGSAHAAFEKLLSSLPKDTEDSKPLTMRITPAELMPNKPAYYRYSGSLTTPPCSEGVQWIIMKEPVHLSKQQIETLQKALGAANQRPLQDGQGRMILE</sequence>
<keyword evidence="8" id="KW-0732">Signal</keyword>
<reference evidence="11" key="1">
    <citation type="journal article" date="2019" name="Int. J. Syst. Evol. Microbiol.">
        <title>The Global Catalogue of Microorganisms (GCM) 10K type strain sequencing project: providing services to taxonomists for standard genome sequencing and annotation.</title>
        <authorList>
            <consortium name="The Broad Institute Genomics Platform"/>
            <consortium name="The Broad Institute Genome Sequencing Center for Infectious Disease"/>
            <person name="Wu L."/>
            <person name="Ma J."/>
        </authorList>
    </citation>
    <scope>NUCLEOTIDE SEQUENCE [LARGE SCALE GENOMIC DNA]</scope>
    <source>
        <strain evidence="11">VKM B-3159</strain>
    </source>
</reference>
<evidence type="ECO:0000256" key="3">
    <source>
        <dbReference type="ARBA" id="ARBA00022723"/>
    </source>
</evidence>
<feature type="domain" description="Alpha-carbonic anhydrase" evidence="9">
    <location>
        <begin position="259"/>
        <end position="480"/>
    </location>
</feature>
<dbReference type="PANTHER" id="PTHR18952:SF265">
    <property type="entry name" value="CARBONIC ANHYDRASE"/>
    <property type="match status" value="1"/>
</dbReference>
<keyword evidence="4" id="KW-0862">Zinc</keyword>
<keyword evidence="11" id="KW-1185">Reference proteome</keyword>
<dbReference type="InterPro" id="IPR031939">
    <property type="entry name" value="Adhesin_E-like"/>
</dbReference>
<keyword evidence="5" id="KW-0456">Lyase</keyword>
<protein>
    <recommendedName>
        <fullName evidence="2">carbonic anhydrase</fullName>
        <ecNumber evidence="2">4.2.1.1</ecNumber>
    </recommendedName>
</protein>
<evidence type="ECO:0000259" key="9">
    <source>
        <dbReference type="PROSITE" id="PS51144"/>
    </source>
</evidence>
<evidence type="ECO:0000256" key="4">
    <source>
        <dbReference type="ARBA" id="ARBA00022833"/>
    </source>
</evidence>
<comment type="catalytic activity">
    <reaction evidence="6">
        <text>hydrogencarbonate + H(+) = CO2 + H2O</text>
        <dbReference type="Rhea" id="RHEA:10748"/>
        <dbReference type="ChEBI" id="CHEBI:15377"/>
        <dbReference type="ChEBI" id="CHEBI:15378"/>
        <dbReference type="ChEBI" id="CHEBI:16526"/>
        <dbReference type="ChEBI" id="CHEBI:17544"/>
        <dbReference type="EC" id="4.2.1.1"/>
    </reaction>
</comment>
<dbReference type="Proteomes" id="UP001225906">
    <property type="component" value="Unassembled WGS sequence"/>
</dbReference>
<organism evidence="10 11">
    <name type="scientific">Methylophilus aquaticus</name>
    <dbReference type="NCBI Taxonomy" id="1971610"/>
    <lineage>
        <taxon>Bacteria</taxon>
        <taxon>Pseudomonadati</taxon>
        <taxon>Pseudomonadota</taxon>
        <taxon>Betaproteobacteria</taxon>
        <taxon>Nitrosomonadales</taxon>
        <taxon>Methylophilaceae</taxon>
        <taxon>Methylophilus</taxon>
    </lineage>
</organism>
<dbReference type="InterPro" id="IPR041891">
    <property type="entry name" value="Alpha_CA_prokaryot-like"/>
</dbReference>
<evidence type="ECO:0000256" key="6">
    <source>
        <dbReference type="ARBA" id="ARBA00048348"/>
    </source>
</evidence>
<evidence type="ECO:0000313" key="10">
    <source>
        <dbReference type="EMBL" id="MDP8568790.1"/>
    </source>
</evidence>
<comment type="caution">
    <text evidence="10">The sequence shown here is derived from an EMBL/GenBank/DDBJ whole genome shotgun (WGS) entry which is preliminary data.</text>
</comment>
<dbReference type="InterPro" id="IPR023561">
    <property type="entry name" value="Carbonic_anhydrase_a-class"/>
</dbReference>
<evidence type="ECO:0000256" key="2">
    <source>
        <dbReference type="ARBA" id="ARBA00012925"/>
    </source>
</evidence>
<feature type="signal peptide" evidence="8">
    <location>
        <begin position="1"/>
        <end position="30"/>
    </location>
</feature>
<dbReference type="Pfam" id="PF00194">
    <property type="entry name" value="Carb_anhydrase"/>
    <property type="match status" value="1"/>
</dbReference>
<dbReference type="EC" id="4.2.1.1" evidence="2"/>
<feature type="compositionally biased region" description="Low complexity" evidence="7">
    <location>
        <begin position="181"/>
        <end position="198"/>
    </location>
</feature>
<keyword evidence="3" id="KW-0479">Metal-binding</keyword>
<evidence type="ECO:0000256" key="7">
    <source>
        <dbReference type="SAM" id="MobiDB-lite"/>
    </source>
</evidence>
<dbReference type="SMART" id="SM01057">
    <property type="entry name" value="Carb_anhydrase"/>
    <property type="match status" value="1"/>
</dbReference>
<dbReference type="EMBL" id="JAVCAP010000033">
    <property type="protein sequence ID" value="MDP8568790.1"/>
    <property type="molecule type" value="Genomic_DNA"/>
</dbReference>
<evidence type="ECO:0000256" key="5">
    <source>
        <dbReference type="ARBA" id="ARBA00023239"/>
    </source>
</evidence>
<evidence type="ECO:0000256" key="1">
    <source>
        <dbReference type="ARBA" id="ARBA00010718"/>
    </source>
</evidence>
<name>A0ABT9JWE1_9PROT</name>
<dbReference type="Gene3D" id="3.10.200.10">
    <property type="entry name" value="Alpha carbonic anhydrase"/>
    <property type="match status" value="1"/>
</dbReference>
<comment type="similarity">
    <text evidence="1">Belongs to the alpha-carbonic anhydrase family.</text>
</comment>
<dbReference type="SUPFAM" id="SSF51069">
    <property type="entry name" value="Carbonic anhydrase"/>
    <property type="match status" value="1"/>
</dbReference>
<feature type="chain" id="PRO_5045919483" description="carbonic anhydrase" evidence="8">
    <location>
        <begin position="31"/>
        <end position="480"/>
    </location>
</feature>
<dbReference type="PROSITE" id="PS51144">
    <property type="entry name" value="ALPHA_CA_2"/>
    <property type="match status" value="1"/>
</dbReference>
<dbReference type="Pfam" id="PF16747">
    <property type="entry name" value="Adhesin_E"/>
    <property type="match status" value="1"/>
</dbReference>
<feature type="compositionally biased region" description="Low complexity" evidence="7">
    <location>
        <begin position="162"/>
        <end position="171"/>
    </location>
</feature>
<dbReference type="CDD" id="cd03124">
    <property type="entry name" value="alpha_CA_prokaryotic_like"/>
    <property type="match status" value="1"/>
</dbReference>
<accession>A0ABT9JWE1</accession>
<feature type="region of interest" description="Disordered" evidence="7">
    <location>
        <begin position="162"/>
        <end position="269"/>
    </location>
</feature>
<dbReference type="InterPro" id="IPR036398">
    <property type="entry name" value="CA_dom_sf"/>
</dbReference>
<feature type="compositionally biased region" description="Basic and acidic residues" evidence="7">
    <location>
        <begin position="218"/>
        <end position="258"/>
    </location>
</feature>
<evidence type="ECO:0000256" key="8">
    <source>
        <dbReference type="SAM" id="SignalP"/>
    </source>
</evidence>